<dbReference type="RefSeq" id="WP_211350835.1">
    <property type="nucleotide sequence ID" value="NZ_JBHMDG010000037.1"/>
</dbReference>
<keyword evidence="5" id="KW-1185">Reference proteome</keyword>
<keyword evidence="2" id="KW-0472">Membrane</keyword>
<comment type="caution">
    <text evidence="4">The sequence shown here is derived from an EMBL/GenBank/DDBJ whole genome shotgun (WGS) entry which is preliminary data.</text>
</comment>
<feature type="transmembrane region" description="Helical" evidence="2">
    <location>
        <begin position="139"/>
        <end position="162"/>
    </location>
</feature>
<dbReference type="SMART" id="SM00271">
    <property type="entry name" value="DnaJ"/>
    <property type="match status" value="1"/>
</dbReference>
<evidence type="ECO:0000256" key="2">
    <source>
        <dbReference type="SAM" id="Phobius"/>
    </source>
</evidence>
<keyword evidence="2" id="KW-1133">Transmembrane helix</keyword>
<accession>A0ABV5KGW5</accession>
<evidence type="ECO:0000259" key="3">
    <source>
        <dbReference type="PROSITE" id="PS50076"/>
    </source>
</evidence>
<evidence type="ECO:0000256" key="1">
    <source>
        <dbReference type="SAM" id="MobiDB-lite"/>
    </source>
</evidence>
<reference evidence="4 5" key="1">
    <citation type="submission" date="2024-09" db="EMBL/GenBank/DDBJ databases">
        <authorList>
            <person name="Sun Q."/>
            <person name="Mori K."/>
        </authorList>
    </citation>
    <scope>NUCLEOTIDE SEQUENCE [LARGE SCALE GENOMIC DNA]</scope>
    <source>
        <strain evidence="4 5">JCM 9626</strain>
    </source>
</reference>
<dbReference type="Gene3D" id="1.10.287.110">
    <property type="entry name" value="DnaJ domain"/>
    <property type="match status" value="1"/>
</dbReference>
<feature type="transmembrane region" description="Helical" evidence="2">
    <location>
        <begin position="113"/>
        <end position="133"/>
    </location>
</feature>
<dbReference type="PROSITE" id="PS50076">
    <property type="entry name" value="DNAJ_2"/>
    <property type="match status" value="1"/>
</dbReference>
<evidence type="ECO:0000313" key="5">
    <source>
        <dbReference type="Proteomes" id="UP001589750"/>
    </source>
</evidence>
<dbReference type="InterPro" id="IPR001623">
    <property type="entry name" value="DnaJ_domain"/>
</dbReference>
<name>A0ABV5KGW5_9ACTN</name>
<evidence type="ECO:0000313" key="4">
    <source>
        <dbReference type="EMBL" id="MFB9315647.1"/>
    </source>
</evidence>
<sequence length="217" mass="23328">MERTEALAVLELAEGASIDDVRKAYRRLATQHHPDAGGSPEHFNCLLQAQELLLAPPSTAMVPIDQVTEIVRMATQGSEARARQLELARDTSAVVRQAIRIRTTRLARQQRQVSALTVVSVFVGSGTQPVRLLPGERSVVATALGLFFAMTAAVLGFALLVLTASQVGHRSGHQGSSGGTRRQSAVGSVVRPGSEATRTHGRMVGRNMALSRRRRCC</sequence>
<feature type="domain" description="J" evidence="3">
    <location>
        <begin position="5"/>
        <end position="68"/>
    </location>
</feature>
<organism evidence="4 5">
    <name type="scientific">Nocardioides plantarum</name>
    <dbReference type="NCBI Taxonomy" id="29299"/>
    <lineage>
        <taxon>Bacteria</taxon>
        <taxon>Bacillati</taxon>
        <taxon>Actinomycetota</taxon>
        <taxon>Actinomycetes</taxon>
        <taxon>Propionibacteriales</taxon>
        <taxon>Nocardioidaceae</taxon>
        <taxon>Nocardioides</taxon>
    </lineage>
</organism>
<gene>
    <name evidence="4" type="ORF">ACFFRI_21565</name>
</gene>
<protein>
    <submittedName>
        <fullName evidence="4">DnaJ domain-containing protein</fullName>
    </submittedName>
</protein>
<dbReference type="CDD" id="cd06257">
    <property type="entry name" value="DnaJ"/>
    <property type="match status" value="1"/>
</dbReference>
<dbReference type="EMBL" id="JBHMDG010000037">
    <property type="protein sequence ID" value="MFB9315647.1"/>
    <property type="molecule type" value="Genomic_DNA"/>
</dbReference>
<feature type="region of interest" description="Disordered" evidence="1">
    <location>
        <begin position="170"/>
        <end position="217"/>
    </location>
</feature>
<dbReference type="Pfam" id="PF00226">
    <property type="entry name" value="DnaJ"/>
    <property type="match status" value="1"/>
</dbReference>
<dbReference type="SUPFAM" id="SSF46565">
    <property type="entry name" value="Chaperone J-domain"/>
    <property type="match status" value="1"/>
</dbReference>
<dbReference type="InterPro" id="IPR036869">
    <property type="entry name" value="J_dom_sf"/>
</dbReference>
<dbReference type="Proteomes" id="UP001589750">
    <property type="component" value="Unassembled WGS sequence"/>
</dbReference>
<keyword evidence="2" id="KW-0812">Transmembrane</keyword>
<proteinExistence type="predicted"/>